<comment type="caution">
    <text evidence="2">The sequence shown here is derived from an EMBL/GenBank/DDBJ whole genome shotgun (WGS) entry which is preliminary data.</text>
</comment>
<gene>
    <name evidence="2" type="ORF">NSP04_08730</name>
</gene>
<protein>
    <submittedName>
        <fullName evidence="2">BON domain-containing protein</fullName>
    </submittedName>
</protein>
<evidence type="ECO:0000313" key="2">
    <source>
        <dbReference type="EMBL" id="MCR2746733.1"/>
    </source>
</evidence>
<feature type="domain" description="BON" evidence="1">
    <location>
        <begin position="24"/>
        <end position="92"/>
    </location>
</feature>
<proteinExistence type="predicted"/>
<dbReference type="Proteomes" id="UP001165267">
    <property type="component" value="Unassembled WGS sequence"/>
</dbReference>
<dbReference type="EMBL" id="JANKHG010000017">
    <property type="protein sequence ID" value="MCR2746733.1"/>
    <property type="molecule type" value="Genomic_DNA"/>
</dbReference>
<accession>A0ABT1XJJ4</accession>
<dbReference type="PROSITE" id="PS50914">
    <property type="entry name" value="BON"/>
    <property type="match status" value="1"/>
</dbReference>
<dbReference type="RefSeq" id="WP_257511952.1">
    <property type="nucleotide sequence ID" value="NZ_JANKHG010000017.1"/>
</dbReference>
<evidence type="ECO:0000313" key="3">
    <source>
        <dbReference type="Proteomes" id="UP001165267"/>
    </source>
</evidence>
<evidence type="ECO:0000259" key="1">
    <source>
        <dbReference type="PROSITE" id="PS50914"/>
    </source>
</evidence>
<sequence length="110" mass="12736">MGKRKFFGAEHYVRNEEENFFIPDDVTLNNTIKMILLKEPMLFDSIICVNTINQEVTLSGFVDSEIEKDYLDRVVLELCKFINVINKVEVMPKLWNFTGDTGCDPMQASH</sequence>
<name>A0ABT1XJJ4_9BURK</name>
<dbReference type="InterPro" id="IPR007055">
    <property type="entry name" value="BON_dom"/>
</dbReference>
<reference evidence="2" key="1">
    <citation type="submission" date="2022-07" db="EMBL/GenBank/DDBJ databases">
        <authorList>
            <person name="Xamxidin M."/>
        </authorList>
    </citation>
    <scope>NUCLEOTIDE SEQUENCE</scope>
    <source>
        <strain evidence="2">YS8-69</strain>
    </source>
</reference>
<keyword evidence="3" id="KW-1185">Reference proteome</keyword>
<organism evidence="2 3">
    <name type="scientific">Limnobacter parvus</name>
    <dbReference type="NCBI Taxonomy" id="2939690"/>
    <lineage>
        <taxon>Bacteria</taxon>
        <taxon>Pseudomonadati</taxon>
        <taxon>Pseudomonadota</taxon>
        <taxon>Betaproteobacteria</taxon>
        <taxon>Burkholderiales</taxon>
        <taxon>Burkholderiaceae</taxon>
        <taxon>Limnobacter</taxon>
    </lineage>
</organism>